<evidence type="ECO:0000259" key="6">
    <source>
        <dbReference type="PROSITE" id="PS50111"/>
    </source>
</evidence>
<comment type="subcellular location">
    <subcellularLocation>
        <location evidence="1">Membrane</location>
    </subcellularLocation>
</comment>
<gene>
    <name evidence="8" type="ORF">METESE_04900</name>
</gene>
<evidence type="ECO:0000313" key="9">
    <source>
        <dbReference type="Proteomes" id="UP001228113"/>
    </source>
</evidence>
<organism evidence="8 9">
    <name type="scientific">Mesoterricola sediminis</name>
    <dbReference type="NCBI Taxonomy" id="2927980"/>
    <lineage>
        <taxon>Bacteria</taxon>
        <taxon>Pseudomonadati</taxon>
        <taxon>Acidobacteriota</taxon>
        <taxon>Holophagae</taxon>
        <taxon>Holophagales</taxon>
        <taxon>Holophagaceae</taxon>
        <taxon>Mesoterricola</taxon>
    </lineage>
</organism>
<evidence type="ECO:0000256" key="1">
    <source>
        <dbReference type="ARBA" id="ARBA00004370"/>
    </source>
</evidence>
<dbReference type="GO" id="GO:0005886">
    <property type="term" value="C:plasma membrane"/>
    <property type="evidence" value="ECO:0007669"/>
    <property type="project" value="TreeGrafter"/>
</dbReference>
<dbReference type="GO" id="GO:0007165">
    <property type="term" value="P:signal transduction"/>
    <property type="evidence" value="ECO:0007669"/>
    <property type="project" value="UniProtKB-KW"/>
</dbReference>
<dbReference type="InterPro" id="IPR024478">
    <property type="entry name" value="HlyB_4HB_MCP"/>
</dbReference>
<reference evidence="8" key="1">
    <citation type="journal article" date="2023" name="Int. J. Syst. Evol. Microbiol.">
        <title>Mesoterricola silvestris gen. nov., sp. nov., Mesoterricola sediminis sp. nov., Geothrix oryzae sp. nov., Geothrix edaphica sp. nov., Geothrix rubra sp. nov., and Geothrix limicola sp. nov., six novel members of Acidobacteriota isolated from soils.</title>
        <authorList>
            <person name="Itoh H."/>
            <person name="Sugisawa Y."/>
            <person name="Mise K."/>
            <person name="Xu Z."/>
            <person name="Kuniyasu M."/>
            <person name="Ushijima N."/>
            <person name="Kawano K."/>
            <person name="Kobayashi E."/>
            <person name="Shiratori Y."/>
            <person name="Masuda Y."/>
            <person name="Senoo K."/>
        </authorList>
    </citation>
    <scope>NUCLEOTIDE SEQUENCE</scope>
    <source>
        <strain evidence="8">W786</strain>
    </source>
</reference>
<dbReference type="PANTHER" id="PTHR43531">
    <property type="entry name" value="PROTEIN ICFG"/>
    <property type="match status" value="1"/>
</dbReference>
<keyword evidence="5" id="KW-0472">Membrane</keyword>
<keyword evidence="9" id="KW-1185">Reference proteome</keyword>
<dbReference type="SMART" id="SM00283">
    <property type="entry name" value="MA"/>
    <property type="match status" value="1"/>
</dbReference>
<evidence type="ECO:0000256" key="4">
    <source>
        <dbReference type="PROSITE-ProRule" id="PRU00284"/>
    </source>
</evidence>
<dbReference type="RefSeq" id="WP_316411009.1">
    <property type="nucleotide sequence ID" value="NZ_AP027081.1"/>
</dbReference>
<keyword evidence="5" id="KW-0812">Transmembrane</keyword>
<dbReference type="InterPro" id="IPR003660">
    <property type="entry name" value="HAMP_dom"/>
</dbReference>
<dbReference type="InterPro" id="IPR051310">
    <property type="entry name" value="MCP_chemotaxis"/>
</dbReference>
<dbReference type="PROSITE" id="PS50111">
    <property type="entry name" value="CHEMOTAXIS_TRANSDUC_2"/>
    <property type="match status" value="1"/>
</dbReference>
<dbReference type="PROSITE" id="PS50885">
    <property type="entry name" value="HAMP"/>
    <property type="match status" value="1"/>
</dbReference>
<proteinExistence type="inferred from homology"/>
<dbReference type="EMBL" id="AP027081">
    <property type="protein sequence ID" value="BDU75532.1"/>
    <property type="molecule type" value="Genomic_DNA"/>
</dbReference>
<accession>A0AA48KCP0</accession>
<sequence length="536" mass="56053">MSWFKSLRLATQLLVGFITVAFLAGVVGVIGLVYIQWLAKADAYMYERTMAPMKDVVAIVSNFQLKRNTLSKVVAAPDREKLDALLEALPRLDKAIQDASASYARGFVNAEDKADFERLMATFEAYDREVTGPTIAAKRANKVADAVAISYSARVVQLGGEVNACLDKLVQVNLDTAHHVSEANEKTATSATEGMGAAITAAVVVAIVLGLLVTRLIKGQVGGEPAEAALVAQRVAAGDLTVEVALAPGDTTSLMASIHGMVAKLREVIGQVRETAGSLVGASEQLSATAQSLSQGASEQAASVEETSASMEEMSASIAQNNENAKVTGDIATRTAKEAVEGGEAVRATVGAMKQIAQKIAIIDDIAYQTNLLALNAAIEAGRAGEHGRGFAVVAAEVRKLAERSQVAAQEIGEVATSSVELAERAGQLLDTIVPAIQKTSDLVQEIAAASSEQNAGVGQINGAIGQISHAVAQNAAASEEMASTSEEVSAQAEELQSAMAFFHLAGQPAETRRTRARVAPRAAHAELDERSFTNF</sequence>
<feature type="transmembrane region" description="Helical" evidence="5">
    <location>
        <begin position="12"/>
        <end position="35"/>
    </location>
</feature>
<dbReference type="PANTHER" id="PTHR43531:SF11">
    <property type="entry name" value="METHYL-ACCEPTING CHEMOTAXIS PROTEIN 3"/>
    <property type="match status" value="1"/>
</dbReference>
<dbReference type="AlphaFoldDB" id="A0AA48KCP0"/>
<feature type="domain" description="HAMP" evidence="7">
    <location>
        <begin position="231"/>
        <end position="270"/>
    </location>
</feature>
<dbReference type="InterPro" id="IPR004090">
    <property type="entry name" value="Chemotax_Me-accpt_rcpt"/>
</dbReference>
<dbReference type="InterPro" id="IPR004089">
    <property type="entry name" value="MCPsignal_dom"/>
</dbReference>
<feature type="domain" description="Methyl-accepting transducer" evidence="6">
    <location>
        <begin position="275"/>
        <end position="490"/>
    </location>
</feature>
<dbReference type="KEGG" id="msea:METESE_04900"/>
<dbReference type="Gene3D" id="1.10.287.950">
    <property type="entry name" value="Methyl-accepting chemotaxis protein"/>
    <property type="match status" value="1"/>
</dbReference>
<dbReference type="PRINTS" id="PR00260">
    <property type="entry name" value="CHEMTRNSDUCR"/>
</dbReference>
<dbReference type="Pfam" id="PF12729">
    <property type="entry name" value="4HB_MCP_1"/>
    <property type="match status" value="1"/>
</dbReference>
<evidence type="ECO:0000256" key="3">
    <source>
        <dbReference type="ARBA" id="ARBA00029447"/>
    </source>
</evidence>
<dbReference type="FunFam" id="1.10.287.950:FF:000001">
    <property type="entry name" value="Methyl-accepting chemotaxis sensory transducer"/>
    <property type="match status" value="1"/>
</dbReference>
<dbReference type="Proteomes" id="UP001228113">
    <property type="component" value="Chromosome"/>
</dbReference>
<evidence type="ECO:0000256" key="2">
    <source>
        <dbReference type="ARBA" id="ARBA00022500"/>
    </source>
</evidence>
<comment type="similarity">
    <text evidence="3">Belongs to the methyl-accepting chemotaxis (MCP) protein family.</text>
</comment>
<dbReference type="Pfam" id="PF00015">
    <property type="entry name" value="MCPsignal"/>
    <property type="match status" value="1"/>
</dbReference>
<evidence type="ECO:0000256" key="5">
    <source>
        <dbReference type="SAM" id="Phobius"/>
    </source>
</evidence>
<keyword evidence="5" id="KW-1133">Transmembrane helix</keyword>
<dbReference type="GO" id="GO:0006935">
    <property type="term" value="P:chemotaxis"/>
    <property type="evidence" value="ECO:0007669"/>
    <property type="project" value="UniProtKB-KW"/>
</dbReference>
<evidence type="ECO:0000259" key="7">
    <source>
        <dbReference type="PROSITE" id="PS50885"/>
    </source>
</evidence>
<keyword evidence="2" id="KW-0145">Chemotaxis</keyword>
<name>A0AA48KCP0_9BACT</name>
<protein>
    <submittedName>
        <fullName evidence="8">Methyl-accepting chemotaxis protein</fullName>
    </submittedName>
</protein>
<dbReference type="GO" id="GO:0004888">
    <property type="term" value="F:transmembrane signaling receptor activity"/>
    <property type="evidence" value="ECO:0007669"/>
    <property type="project" value="InterPro"/>
</dbReference>
<evidence type="ECO:0000313" key="8">
    <source>
        <dbReference type="EMBL" id="BDU75532.1"/>
    </source>
</evidence>
<keyword evidence="4" id="KW-0807">Transducer</keyword>
<dbReference type="SUPFAM" id="SSF58104">
    <property type="entry name" value="Methyl-accepting chemotaxis protein (MCP) signaling domain"/>
    <property type="match status" value="1"/>
</dbReference>